<dbReference type="PROSITE" id="PS51257">
    <property type="entry name" value="PROKAR_LIPOPROTEIN"/>
    <property type="match status" value="1"/>
</dbReference>
<proteinExistence type="predicted"/>
<reference evidence="2" key="1">
    <citation type="submission" date="2015-07" db="EMBL/GenBank/DDBJ databases">
        <authorList>
            <person name="Urmite Genomes"/>
        </authorList>
    </citation>
    <scope>NUCLEOTIDE SEQUENCE [LARGE SCALE GENOMIC DNA]</scope>
    <source>
        <strain evidence="2">type strain: ATCC 49404</strain>
    </source>
</reference>
<gene>
    <name evidence="1" type="ORF">BN2156_05163</name>
</gene>
<protein>
    <submittedName>
        <fullName evidence="1">Uncharacterized protein</fullName>
    </submittedName>
</protein>
<organism evidence="1 2">
    <name type="scientific">Mycolicibacterium neworleansense</name>
    <dbReference type="NCBI Taxonomy" id="146018"/>
    <lineage>
        <taxon>Bacteria</taxon>
        <taxon>Bacillati</taxon>
        <taxon>Actinomycetota</taxon>
        <taxon>Actinomycetes</taxon>
        <taxon>Mycobacteriales</taxon>
        <taxon>Mycobacteriaceae</taxon>
        <taxon>Mycolicibacterium</taxon>
    </lineage>
</organism>
<name>A0A0H5RXJ4_9MYCO</name>
<dbReference type="Proteomes" id="UP000199147">
    <property type="component" value="Unassembled WGS sequence"/>
</dbReference>
<keyword evidence="2" id="KW-1185">Reference proteome</keyword>
<dbReference type="EMBL" id="CWKH01000003">
    <property type="protein sequence ID" value="CRZ18262.1"/>
    <property type="molecule type" value="Genomic_DNA"/>
</dbReference>
<dbReference type="AlphaFoldDB" id="A0A0H5RXJ4"/>
<accession>A0A0H5RXJ4</accession>
<evidence type="ECO:0000313" key="1">
    <source>
        <dbReference type="EMBL" id="CRZ18262.1"/>
    </source>
</evidence>
<evidence type="ECO:0000313" key="2">
    <source>
        <dbReference type="Proteomes" id="UP000199147"/>
    </source>
</evidence>
<sequence length="29" mass="3277">MRHRHTRWTAVAVTALILLACVAFALVQQ</sequence>